<evidence type="ECO:0000256" key="1">
    <source>
        <dbReference type="SAM" id="MobiDB-lite"/>
    </source>
</evidence>
<name>A0AAD6S1M8_9AGAR</name>
<comment type="caution">
    <text evidence="2">The sequence shown here is derived from an EMBL/GenBank/DDBJ whole genome shotgun (WGS) entry which is preliminary data.</text>
</comment>
<feature type="region of interest" description="Disordered" evidence="1">
    <location>
        <begin position="167"/>
        <end position="193"/>
    </location>
</feature>
<evidence type="ECO:0000313" key="2">
    <source>
        <dbReference type="EMBL" id="KAJ7019363.1"/>
    </source>
</evidence>
<reference evidence="2" key="1">
    <citation type="submission" date="2023-03" db="EMBL/GenBank/DDBJ databases">
        <title>Massive genome expansion in bonnet fungi (Mycena s.s.) driven by repeated elements and novel gene families across ecological guilds.</title>
        <authorList>
            <consortium name="Lawrence Berkeley National Laboratory"/>
            <person name="Harder C.B."/>
            <person name="Miyauchi S."/>
            <person name="Viragh M."/>
            <person name="Kuo A."/>
            <person name="Thoen E."/>
            <person name="Andreopoulos B."/>
            <person name="Lu D."/>
            <person name="Skrede I."/>
            <person name="Drula E."/>
            <person name="Henrissat B."/>
            <person name="Morin E."/>
            <person name="Kohler A."/>
            <person name="Barry K."/>
            <person name="LaButti K."/>
            <person name="Morin E."/>
            <person name="Salamov A."/>
            <person name="Lipzen A."/>
            <person name="Mereny Z."/>
            <person name="Hegedus B."/>
            <person name="Baldrian P."/>
            <person name="Stursova M."/>
            <person name="Weitz H."/>
            <person name="Taylor A."/>
            <person name="Grigoriev I.V."/>
            <person name="Nagy L.G."/>
            <person name="Martin F."/>
            <person name="Kauserud H."/>
        </authorList>
    </citation>
    <scope>NUCLEOTIDE SEQUENCE</scope>
    <source>
        <strain evidence="2">CBHHK200</strain>
    </source>
</reference>
<evidence type="ECO:0000313" key="3">
    <source>
        <dbReference type="Proteomes" id="UP001218188"/>
    </source>
</evidence>
<accession>A0AAD6S1M8</accession>
<keyword evidence="3" id="KW-1185">Reference proteome</keyword>
<protein>
    <submittedName>
        <fullName evidence="2">Uncharacterized protein</fullName>
    </submittedName>
</protein>
<organism evidence="2 3">
    <name type="scientific">Mycena alexandri</name>
    <dbReference type="NCBI Taxonomy" id="1745969"/>
    <lineage>
        <taxon>Eukaryota</taxon>
        <taxon>Fungi</taxon>
        <taxon>Dikarya</taxon>
        <taxon>Basidiomycota</taxon>
        <taxon>Agaricomycotina</taxon>
        <taxon>Agaricomycetes</taxon>
        <taxon>Agaricomycetidae</taxon>
        <taxon>Agaricales</taxon>
        <taxon>Marasmiineae</taxon>
        <taxon>Mycenaceae</taxon>
        <taxon>Mycena</taxon>
    </lineage>
</organism>
<feature type="region of interest" description="Disordered" evidence="1">
    <location>
        <begin position="130"/>
        <end position="155"/>
    </location>
</feature>
<dbReference type="EMBL" id="JARJCM010000296">
    <property type="protein sequence ID" value="KAJ7019363.1"/>
    <property type="molecule type" value="Genomic_DNA"/>
</dbReference>
<sequence length="294" mass="32612">MPPAPNYDLPDDAHHPPLSVTVPFADPLQNTMAATSLNELVKENKTLENLPIMRDTDAPLRSERMTLSVDVDLVFSTSLYLYGGVCVPWLIDVLIAPHLQQIVRDIVRLRVRERHSGRLLCKVLRRRKPTTRVQRPPMRHTRNLDYPQSRDGVERGRAGLVDDQHVRRGDELEPEADPPLIPSTAIIRPGDTRSDRASRMTLLLSPGDIRVGAVRRPLLDEVKMKNTIALELAQAHPTSPPPKATSQVSPETRDHWQAARCTQAGGRKLEVGSVITAASDAEAPVRTPLAVDLA</sequence>
<dbReference type="Proteomes" id="UP001218188">
    <property type="component" value="Unassembled WGS sequence"/>
</dbReference>
<gene>
    <name evidence="2" type="ORF">C8F04DRAFT_1197759</name>
</gene>
<dbReference type="AlphaFoldDB" id="A0AAD6S1M8"/>
<proteinExistence type="predicted"/>